<evidence type="ECO:0000313" key="1">
    <source>
        <dbReference type="EMBL" id="KAF2265875.1"/>
    </source>
</evidence>
<protein>
    <submittedName>
        <fullName evidence="1">Uncharacterized protein</fullName>
    </submittedName>
</protein>
<sequence>MASTTPFRFQSLLRKLNFIIIERLPRRYVYITLTAGPTRPGMTTREEFKLCTTFNIFYSYGLHALEVPARATTPILHPLEPLGISFFSQFVACKQEAFVVKERYRDPARAVSLVSYLASTGGIARPFVEIDEIREGTFVFRKVGEVQEILKVVREGAIGEEVYRGLAKDGTQRFGVEVKKNGVDVITLYGAPVTLTVQKDILNQERAIMLNGRPVATTSRRGVLENIRREDRVDVAAGMDVLLVLGVVWARIDSQFREEKSI</sequence>
<dbReference type="OrthoDB" id="3658421at2759"/>
<comment type="caution">
    <text evidence="1">The sequence shown here is derived from an EMBL/GenBank/DDBJ whole genome shotgun (WGS) entry which is preliminary data.</text>
</comment>
<reference evidence="2" key="1">
    <citation type="journal article" date="2020" name="Stud. Mycol.">
        <title>101 Dothideomycetes genomes: A test case for predicting lifestyles and emergence of pathogens.</title>
        <authorList>
            <person name="Haridas S."/>
            <person name="Albert R."/>
            <person name="Binder M."/>
            <person name="Bloem J."/>
            <person name="LaButti K."/>
            <person name="Salamov A."/>
            <person name="Andreopoulos B."/>
            <person name="Baker S."/>
            <person name="Barry K."/>
            <person name="Bills G."/>
            <person name="Bluhm B."/>
            <person name="Cannon C."/>
            <person name="Castanera R."/>
            <person name="Culley D."/>
            <person name="Daum C."/>
            <person name="Ezra D."/>
            <person name="Gonzalez J."/>
            <person name="Henrissat B."/>
            <person name="Kuo A."/>
            <person name="Liang C."/>
            <person name="Lipzen A."/>
            <person name="Lutzoni F."/>
            <person name="Magnuson J."/>
            <person name="Mondo S."/>
            <person name="Nolan M."/>
            <person name="Ohm R."/>
            <person name="Pangilinan J."/>
            <person name="Park H.-J."/>
            <person name="Ramirez L."/>
            <person name="Alfaro M."/>
            <person name="Sun H."/>
            <person name="Tritt A."/>
            <person name="Yoshinaga Y."/>
            <person name="Zwiers L.-H."/>
            <person name="Turgeon B."/>
            <person name="Goodwin S."/>
            <person name="Spatafora J."/>
            <person name="Crous P."/>
            <person name="Grigoriev I."/>
        </authorList>
    </citation>
    <scope>NUCLEOTIDE SEQUENCE [LARGE SCALE GENOMIC DNA]</scope>
    <source>
        <strain evidence="2">CBS 304.66</strain>
    </source>
</reference>
<gene>
    <name evidence="1" type="ORF">CC78DRAFT_615440</name>
</gene>
<proteinExistence type="predicted"/>
<evidence type="ECO:0000313" key="2">
    <source>
        <dbReference type="Proteomes" id="UP000800093"/>
    </source>
</evidence>
<dbReference type="Proteomes" id="UP000800093">
    <property type="component" value="Unassembled WGS sequence"/>
</dbReference>
<dbReference type="EMBL" id="ML986602">
    <property type="protein sequence ID" value="KAF2265875.1"/>
    <property type="molecule type" value="Genomic_DNA"/>
</dbReference>
<name>A0A9P4N1B1_9PLEO</name>
<dbReference type="AlphaFoldDB" id="A0A9P4N1B1"/>
<accession>A0A9P4N1B1</accession>
<keyword evidence="2" id="KW-1185">Reference proteome</keyword>
<organism evidence="1 2">
    <name type="scientific">Lojkania enalia</name>
    <dbReference type="NCBI Taxonomy" id="147567"/>
    <lineage>
        <taxon>Eukaryota</taxon>
        <taxon>Fungi</taxon>
        <taxon>Dikarya</taxon>
        <taxon>Ascomycota</taxon>
        <taxon>Pezizomycotina</taxon>
        <taxon>Dothideomycetes</taxon>
        <taxon>Pleosporomycetidae</taxon>
        <taxon>Pleosporales</taxon>
        <taxon>Pleosporales incertae sedis</taxon>
        <taxon>Lojkania</taxon>
    </lineage>
</organism>